<dbReference type="AlphaFoldDB" id="A0A345Y316"/>
<dbReference type="PANTHER" id="PTHR30489">
    <property type="entry name" value="LIPOPROTEIN-RELEASING SYSTEM TRANSMEMBRANE PROTEIN LOLE"/>
    <property type="match status" value="1"/>
</dbReference>
<dbReference type="OrthoDB" id="9770036at2"/>
<comment type="similarity">
    <text evidence="2">Belongs to the ABC-4 integral membrane protein family. LolC/E subfamily.</text>
</comment>
<evidence type="ECO:0000313" key="11">
    <source>
        <dbReference type="Proteomes" id="UP000254537"/>
    </source>
</evidence>
<dbReference type="KEGG" id="ccah:DWG20_02095"/>
<evidence type="ECO:0000259" key="9">
    <source>
        <dbReference type="Pfam" id="PF12704"/>
    </source>
</evidence>
<feature type="transmembrane region" description="Helical" evidence="7">
    <location>
        <begin position="20"/>
        <end position="43"/>
    </location>
</feature>
<keyword evidence="4 7" id="KW-0812">Transmembrane</keyword>
<dbReference type="Proteomes" id="UP000254537">
    <property type="component" value="Chromosome"/>
</dbReference>
<dbReference type="GO" id="GO:0098797">
    <property type="term" value="C:plasma membrane protein complex"/>
    <property type="evidence" value="ECO:0007669"/>
    <property type="project" value="TreeGrafter"/>
</dbReference>
<evidence type="ECO:0000259" key="8">
    <source>
        <dbReference type="Pfam" id="PF02687"/>
    </source>
</evidence>
<name>A0A345Y316_9NEIS</name>
<protein>
    <submittedName>
        <fullName evidence="10">ABC transporter permease</fullName>
    </submittedName>
</protein>
<evidence type="ECO:0000256" key="6">
    <source>
        <dbReference type="ARBA" id="ARBA00023136"/>
    </source>
</evidence>
<feature type="transmembrane region" description="Helical" evidence="7">
    <location>
        <begin position="322"/>
        <end position="350"/>
    </location>
</feature>
<evidence type="ECO:0000256" key="5">
    <source>
        <dbReference type="ARBA" id="ARBA00022989"/>
    </source>
</evidence>
<dbReference type="EMBL" id="CP031337">
    <property type="protein sequence ID" value="AXK38318.1"/>
    <property type="molecule type" value="Genomic_DNA"/>
</dbReference>
<dbReference type="InterPro" id="IPR003838">
    <property type="entry name" value="ABC3_permease_C"/>
</dbReference>
<evidence type="ECO:0000256" key="4">
    <source>
        <dbReference type="ARBA" id="ARBA00022692"/>
    </source>
</evidence>
<evidence type="ECO:0000313" key="10">
    <source>
        <dbReference type="EMBL" id="AXK38318.1"/>
    </source>
</evidence>
<dbReference type="Pfam" id="PF02687">
    <property type="entry name" value="FtsX"/>
    <property type="match status" value="1"/>
</dbReference>
<dbReference type="Pfam" id="PF12704">
    <property type="entry name" value="MacB_PCD"/>
    <property type="match status" value="1"/>
</dbReference>
<dbReference type="PANTHER" id="PTHR30489:SF0">
    <property type="entry name" value="LIPOPROTEIN-RELEASING SYSTEM TRANSMEMBRANE PROTEIN LOLE"/>
    <property type="match status" value="1"/>
</dbReference>
<comment type="subcellular location">
    <subcellularLocation>
        <location evidence="1">Cell membrane</location>
        <topology evidence="1">Multi-pass membrane protein</topology>
    </subcellularLocation>
</comment>
<sequence>MNFVITVALRLMREGRFQTLLILGGVTIGVAVVVYITAVVGGLQANIIDKTLSTQAHLVLKPREDENRRQVSPQPGGAVLADVEKRTQRENTIDDWQKKLAAVRALPGVAAGAAVASGPGFAKKGGVSKSVSLIGVELNDYARVVPLESKRMAGTIALPTGSAMVGRELARELGLAPGARLRLVSATGAAQSFTVSAVLDFGLKDLNRRWVLLPLRAAQSLSGYRLDVTELYFKADDLFDADALKAGAERLTGLDADSWQDNNAQLVVALRSQSASSTMIRVFVTFAVALGIASVLVVSVVQKQREIGILRAMGTPASRIRGIFLLQGAIVGCVGSLLGTALGVALAVFFSRIAITPDGSPLFPVVITADLFYVTAGVATAVGVLSAFAPAWRASRLDPVEAIRHG</sequence>
<feature type="transmembrane region" description="Helical" evidence="7">
    <location>
        <begin position="362"/>
        <end position="388"/>
    </location>
</feature>
<dbReference type="GO" id="GO:0044874">
    <property type="term" value="P:lipoprotein localization to outer membrane"/>
    <property type="evidence" value="ECO:0007669"/>
    <property type="project" value="TreeGrafter"/>
</dbReference>
<feature type="domain" description="MacB-like periplasmic core" evidence="9">
    <location>
        <begin position="19"/>
        <end position="250"/>
    </location>
</feature>
<evidence type="ECO:0000256" key="3">
    <source>
        <dbReference type="ARBA" id="ARBA00022475"/>
    </source>
</evidence>
<reference evidence="10 11" key="1">
    <citation type="submission" date="2018-07" db="EMBL/GenBank/DDBJ databases">
        <title>Crenobacter cavernae sp. nov., isolated from a karst cave.</title>
        <authorList>
            <person name="Zhu H."/>
        </authorList>
    </citation>
    <scope>NUCLEOTIDE SEQUENCE [LARGE SCALE GENOMIC DNA]</scope>
    <source>
        <strain evidence="10 11">K1W11S-77</strain>
    </source>
</reference>
<dbReference type="InterPro" id="IPR025857">
    <property type="entry name" value="MacB_PCD"/>
</dbReference>
<evidence type="ECO:0000256" key="7">
    <source>
        <dbReference type="SAM" id="Phobius"/>
    </source>
</evidence>
<accession>A0A345Y316</accession>
<proteinExistence type="inferred from homology"/>
<keyword evidence="5 7" id="KW-1133">Transmembrane helix</keyword>
<gene>
    <name evidence="10" type="ORF">DWG20_02095</name>
</gene>
<keyword evidence="3" id="KW-1003">Cell membrane</keyword>
<evidence type="ECO:0000256" key="1">
    <source>
        <dbReference type="ARBA" id="ARBA00004651"/>
    </source>
</evidence>
<dbReference type="InterPro" id="IPR051447">
    <property type="entry name" value="Lipoprotein-release_system"/>
</dbReference>
<dbReference type="RefSeq" id="WP_115432200.1">
    <property type="nucleotide sequence ID" value="NZ_CP031337.1"/>
</dbReference>
<evidence type="ECO:0000256" key="2">
    <source>
        <dbReference type="ARBA" id="ARBA00005236"/>
    </source>
</evidence>
<feature type="domain" description="ABC3 transporter permease C-terminal" evidence="8">
    <location>
        <begin position="282"/>
        <end position="399"/>
    </location>
</feature>
<feature type="transmembrane region" description="Helical" evidence="7">
    <location>
        <begin position="279"/>
        <end position="301"/>
    </location>
</feature>
<keyword evidence="6 7" id="KW-0472">Membrane</keyword>
<organism evidence="10 11">
    <name type="scientific">Crenobacter cavernae</name>
    <dbReference type="NCBI Taxonomy" id="2290923"/>
    <lineage>
        <taxon>Bacteria</taxon>
        <taxon>Pseudomonadati</taxon>
        <taxon>Pseudomonadota</taxon>
        <taxon>Betaproteobacteria</taxon>
        <taxon>Neisseriales</taxon>
        <taxon>Neisseriaceae</taxon>
        <taxon>Crenobacter</taxon>
    </lineage>
</organism>